<evidence type="ECO:0000313" key="1">
    <source>
        <dbReference type="EMBL" id="DAF63918.1"/>
    </source>
</evidence>
<organism evidence="1">
    <name type="scientific">Siphoviridae sp. ctgn638</name>
    <dbReference type="NCBI Taxonomy" id="2827913"/>
    <lineage>
        <taxon>Viruses</taxon>
        <taxon>Duplodnaviria</taxon>
        <taxon>Heunggongvirae</taxon>
        <taxon>Uroviricota</taxon>
        <taxon>Caudoviricetes</taxon>
    </lineage>
</organism>
<name>A0A8S5TKT4_9CAUD</name>
<accession>A0A8S5TKT4</accession>
<protein>
    <submittedName>
        <fullName evidence="1">Uncharacterized protein</fullName>
    </submittedName>
</protein>
<reference evidence="1" key="1">
    <citation type="journal article" date="2021" name="Proc. Natl. Acad. Sci. U.S.A.">
        <title>A Catalog of Tens of Thousands of Viruses from Human Metagenomes Reveals Hidden Associations with Chronic Diseases.</title>
        <authorList>
            <person name="Tisza M.J."/>
            <person name="Buck C.B."/>
        </authorList>
    </citation>
    <scope>NUCLEOTIDE SEQUENCE</scope>
    <source>
        <strain evidence="1">Ctgn638</strain>
    </source>
</reference>
<sequence>MTIKQEFGDKTINFKAPSSNSRKFNAEVKLRGLKNKDLFNKFIEIFLEEPETTLKFLGISEG</sequence>
<dbReference type="EMBL" id="BK032845">
    <property type="protein sequence ID" value="DAF63918.1"/>
    <property type="molecule type" value="Genomic_DNA"/>
</dbReference>
<proteinExistence type="predicted"/>